<organism evidence="4 5">
    <name type="scientific">Micromonospora noduli</name>
    <dbReference type="NCBI Taxonomy" id="709876"/>
    <lineage>
        <taxon>Bacteria</taxon>
        <taxon>Bacillati</taxon>
        <taxon>Actinomycetota</taxon>
        <taxon>Actinomycetes</taxon>
        <taxon>Micromonosporales</taxon>
        <taxon>Micromonosporaceae</taxon>
        <taxon>Micromonospora</taxon>
    </lineage>
</organism>
<evidence type="ECO:0000259" key="3">
    <source>
        <dbReference type="Pfam" id="PF05506"/>
    </source>
</evidence>
<reference evidence="4 5" key="1">
    <citation type="submission" date="2018-03" db="EMBL/GenBank/DDBJ databases">
        <title>Defining the species Micromonospora saelicesensis and Micromonospora noduli under the framework of genomics.</title>
        <authorList>
            <person name="Riesco R."/>
            <person name="Trujillo M.E."/>
        </authorList>
    </citation>
    <scope>NUCLEOTIDE SEQUENCE [LARGE SCALE GENOMIC DNA]</scope>
    <source>
        <strain evidence="4 5">LAH08</strain>
    </source>
</reference>
<name>A0A328N1T0_9ACTN</name>
<evidence type="ECO:0000313" key="4">
    <source>
        <dbReference type="EMBL" id="RAN94235.1"/>
    </source>
</evidence>
<dbReference type="Pfam" id="PF04185">
    <property type="entry name" value="Phosphoesterase"/>
    <property type="match status" value="1"/>
</dbReference>
<dbReference type="InterPro" id="IPR008475">
    <property type="entry name" value="PLipase_C_C"/>
</dbReference>
<dbReference type="GO" id="GO:0004629">
    <property type="term" value="F:phospholipase C activity"/>
    <property type="evidence" value="ECO:0007669"/>
    <property type="project" value="InterPro"/>
</dbReference>
<protein>
    <submittedName>
        <fullName evidence="4">Phospholipase C</fullName>
    </submittedName>
</protein>
<feature type="domain" description="Bacterial phospholipase C C-terminal" evidence="3">
    <location>
        <begin position="171"/>
        <end position="250"/>
    </location>
</feature>
<sequence>MRAAGSTTTSRTAARSAPTRRPATTGRSAYPERLERNGISWKIYQDVGTGLNAAGSWGWTKDPYIGNYGDNSLLYFHKYQNAQPGTLLADKAKTGTEIRTQGRDPEGLLADLRADVEAGRLPEVSWITAPREVRLPDTDDFNPEELVRHPDEVPVPPTDQRLPKQEHGVRPARPIPYTLHADGHRGDGSFRIDFRNSGGVAAVFQVRQAGSADAPRSYTVEPGKHLTDTWPVTSGYDLSVHGPNGFFRRFTDGRSHLDVTATYDERDYKLALTLKNRLSKRVEVTVRDGYNARPVTLSLRPGETERATWALARTHGWYDLTVSVAGDADFSYRCAGHVENGKDSISDPALGGLV</sequence>
<evidence type="ECO:0000313" key="5">
    <source>
        <dbReference type="Proteomes" id="UP000248966"/>
    </source>
</evidence>
<accession>A0A328N1T0</accession>
<dbReference type="Pfam" id="PF05506">
    <property type="entry name" value="PLipase_C_C"/>
    <property type="match status" value="2"/>
</dbReference>
<proteinExistence type="predicted"/>
<dbReference type="AlphaFoldDB" id="A0A328N1T0"/>
<feature type="region of interest" description="Disordered" evidence="2">
    <location>
        <begin position="1"/>
        <end position="31"/>
    </location>
</feature>
<feature type="region of interest" description="Disordered" evidence="2">
    <location>
        <begin position="146"/>
        <end position="171"/>
    </location>
</feature>
<keyword evidence="1" id="KW-0378">Hydrolase</keyword>
<dbReference type="GO" id="GO:0016042">
    <property type="term" value="P:lipid catabolic process"/>
    <property type="evidence" value="ECO:0007669"/>
    <property type="project" value="InterPro"/>
</dbReference>
<comment type="caution">
    <text evidence="4">The sequence shown here is derived from an EMBL/GenBank/DDBJ whole genome shotgun (WGS) entry which is preliminary data.</text>
</comment>
<dbReference type="InterPro" id="IPR007312">
    <property type="entry name" value="Phosphoesterase"/>
</dbReference>
<feature type="domain" description="Bacterial phospholipase C C-terminal" evidence="3">
    <location>
        <begin position="259"/>
        <end position="337"/>
    </location>
</feature>
<dbReference type="RefSeq" id="WP_225854976.1">
    <property type="nucleotide sequence ID" value="NZ_PYAA01000044.1"/>
</dbReference>
<dbReference type="Proteomes" id="UP000248966">
    <property type="component" value="Unassembled WGS sequence"/>
</dbReference>
<dbReference type="EMBL" id="PYAA01000044">
    <property type="protein sequence ID" value="RAN94235.1"/>
    <property type="molecule type" value="Genomic_DNA"/>
</dbReference>
<gene>
    <name evidence="4" type="ORF">LAH08_06070</name>
</gene>
<feature type="compositionally biased region" description="Low complexity" evidence="2">
    <location>
        <begin position="1"/>
        <end position="29"/>
    </location>
</feature>
<evidence type="ECO:0000256" key="1">
    <source>
        <dbReference type="ARBA" id="ARBA00022801"/>
    </source>
</evidence>
<evidence type="ECO:0000256" key="2">
    <source>
        <dbReference type="SAM" id="MobiDB-lite"/>
    </source>
</evidence>